<dbReference type="EMBL" id="KZ518014">
    <property type="protein sequence ID" value="PKU29133.1"/>
    <property type="molecule type" value="Genomic_DNA"/>
</dbReference>
<protein>
    <recommendedName>
        <fullName evidence="3">Rna-directed dna polymerase from mobile element jockey-like</fullName>
    </recommendedName>
</protein>
<reference evidence="2" key="2">
    <citation type="submission" date="2017-12" db="EMBL/GenBank/DDBJ databases">
        <title>Genome sequence of the Bar-tailed Godwit (Limosa lapponica baueri).</title>
        <authorList>
            <person name="Lima N.C.B."/>
            <person name="Parody-Merino A.M."/>
            <person name="Battley P.F."/>
            <person name="Fidler A.E."/>
            <person name="Prosdocimi F."/>
        </authorList>
    </citation>
    <scope>NUCLEOTIDE SEQUENCE [LARGE SCALE GENOMIC DNA]</scope>
</reference>
<dbReference type="PANTHER" id="PTHR33332">
    <property type="entry name" value="REVERSE TRANSCRIPTASE DOMAIN-CONTAINING PROTEIN"/>
    <property type="match status" value="1"/>
</dbReference>
<accession>A0A2I0T5Q7</accession>
<proteinExistence type="predicted"/>
<keyword evidence="2" id="KW-1185">Reference proteome</keyword>
<dbReference type="AlphaFoldDB" id="A0A2I0T5Q7"/>
<reference evidence="2" key="1">
    <citation type="submission" date="2017-11" db="EMBL/GenBank/DDBJ databases">
        <authorList>
            <person name="Lima N.C."/>
            <person name="Parody-Merino A.M."/>
            <person name="Battley P.F."/>
            <person name="Fidler A.E."/>
            <person name="Prosdocimi F."/>
        </authorList>
    </citation>
    <scope>NUCLEOTIDE SEQUENCE [LARGE SCALE GENOMIC DNA]</scope>
</reference>
<sequence>MKFNHGICRELHLGRNNPLHQYKLGDDLLESSSLEEDLGVLVDNRMTMSQQCTLVAKKANGILGCIGKSGPAGQGRSSSPSALAW</sequence>
<dbReference type="Proteomes" id="UP000233556">
    <property type="component" value="Unassembled WGS sequence"/>
</dbReference>
<evidence type="ECO:0008006" key="3">
    <source>
        <dbReference type="Google" id="ProtNLM"/>
    </source>
</evidence>
<evidence type="ECO:0000313" key="1">
    <source>
        <dbReference type="EMBL" id="PKU29133.1"/>
    </source>
</evidence>
<name>A0A2I0T5Q7_LIMLA</name>
<gene>
    <name evidence="1" type="ORF">llap_20563</name>
</gene>
<organism evidence="1 2">
    <name type="scientific">Limosa lapponica baueri</name>
    <dbReference type="NCBI Taxonomy" id="1758121"/>
    <lineage>
        <taxon>Eukaryota</taxon>
        <taxon>Metazoa</taxon>
        <taxon>Chordata</taxon>
        <taxon>Craniata</taxon>
        <taxon>Vertebrata</taxon>
        <taxon>Euteleostomi</taxon>
        <taxon>Archelosauria</taxon>
        <taxon>Archosauria</taxon>
        <taxon>Dinosauria</taxon>
        <taxon>Saurischia</taxon>
        <taxon>Theropoda</taxon>
        <taxon>Coelurosauria</taxon>
        <taxon>Aves</taxon>
        <taxon>Neognathae</taxon>
        <taxon>Neoaves</taxon>
        <taxon>Charadriiformes</taxon>
        <taxon>Scolopacidae</taxon>
        <taxon>Limosa</taxon>
    </lineage>
</organism>
<evidence type="ECO:0000313" key="2">
    <source>
        <dbReference type="Proteomes" id="UP000233556"/>
    </source>
</evidence>